<name>A0A1R0H4J8_9FUNG</name>
<evidence type="ECO:0000313" key="2">
    <source>
        <dbReference type="EMBL" id="OLY83988.1"/>
    </source>
</evidence>
<evidence type="ECO:0000313" key="3">
    <source>
        <dbReference type="Proteomes" id="UP000187455"/>
    </source>
</evidence>
<keyword evidence="3" id="KW-1185">Reference proteome</keyword>
<dbReference type="EMBL" id="LSSL01000671">
    <property type="protein sequence ID" value="OLY83988.1"/>
    <property type="molecule type" value="Genomic_DNA"/>
</dbReference>
<accession>A0A1R0H4J8</accession>
<proteinExistence type="predicted"/>
<sequence length="143" mass="16456">MANDIKIMKIKLIKSPRKISDASQIPEKVLNMQSYNKDCNKDCNKDAVISKENKLRDDLMLIKPKSIENMTTLESEDYFGDDKPSELSDLDFSESNSDHRKIKKEPGLNNDGYSIESEIRNKKYTEATTNGRNGSIHINELWR</sequence>
<dbReference type="AlphaFoldDB" id="A0A1R0H4J8"/>
<gene>
    <name evidence="2" type="ORF">AYI68_g1857</name>
</gene>
<organism evidence="2 3">
    <name type="scientific">Smittium mucronatum</name>
    <dbReference type="NCBI Taxonomy" id="133383"/>
    <lineage>
        <taxon>Eukaryota</taxon>
        <taxon>Fungi</taxon>
        <taxon>Fungi incertae sedis</taxon>
        <taxon>Zoopagomycota</taxon>
        <taxon>Kickxellomycotina</taxon>
        <taxon>Harpellomycetes</taxon>
        <taxon>Harpellales</taxon>
        <taxon>Legeriomycetaceae</taxon>
        <taxon>Smittium</taxon>
    </lineage>
</organism>
<reference evidence="2 3" key="1">
    <citation type="journal article" date="2016" name="Mol. Biol. Evol.">
        <title>Genome-Wide Survey of Gut Fungi (Harpellales) Reveals the First Horizontally Transferred Ubiquitin Gene from a Mosquito Host.</title>
        <authorList>
            <person name="Wang Y."/>
            <person name="White M.M."/>
            <person name="Kvist S."/>
            <person name="Moncalvo J.M."/>
        </authorList>
    </citation>
    <scope>NUCLEOTIDE SEQUENCE [LARGE SCALE GENOMIC DNA]</scope>
    <source>
        <strain evidence="2 3">ALG-7-W6</strain>
    </source>
</reference>
<protein>
    <submittedName>
        <fullName evidence="2">Uncharacterized protein</fullName>
    </submittedName>
</protein>
<comment type="caution">
    <text evidence="2">The sequence shown here is derived from an EMBL/GenBank/DDBJ whole genome shotgun (WGS) entry which is preliminary data.</text>
</comment>
<dbReference type="Proteomes" id="UP000187455">
    <property type="component" value="Unassembled WGS sequence"/>
</dbReference>
<feature type="region of interest" description="Disordered" evidence="1">
    <location>
        <begin position="75"/>
        <end position="114"/>
    </location>
</feature>
<evidence type="ECO:0000256" key="1">
    <source>
        <dbReference type="SAM" id="MobiDB-lite"/>
    </source>
</evidence>